<name>A0AA42C9W7_9BACT</name>
<dbReference type="GO" id="GO:0016757">
    <property type="term" value="F:glycosyltransferase activity"/>
    <property type="evidence" value="ECO:0007669"/>
    <property type="project" value="InterPro"/>
</dbReference>
<dbReference type="PANTHER" id="PTHR46401:SF2">
    <property type="entry name" value="GLYCOSYLTRANSFERASE WBBK-RELATED"/>
    <property type="match status" value="1"/>
</dbReference>
<dbReference type="Gene3D" id="3.40.50.2000">
    <property type="entry name" value="Glycogen Phosphorylase B"/>
    <property type="match status" value="2"/>
</dbReference>
<feature type="domain" description="Glycosyltransferase subfamily 4-like N-terminal" evidence="3">
    <location>
        <begin position="107"/>
        <end position="238"/>
    </location>
</feature>
<dbReference type="Proteomes" id="UP001163821">
    <property type="component" value="Unassembled WGS sequence"/>
</dbReference>
<evidence type="ECO:0000259" key="3">
    <source>
        <dbReference type="Pfam" id="PF13439"/>
    </source>
</evidence>
<dbReference type="AlphaFoldDB" id="A0AA42C9W7"/>
<evidence type="ECO:0000313" key="5">
    <source>
        <dbReference type="Proteomes" id="UP001163821"/>
    </source>
</evidence>
<comment type="caution">
    <text evidence="4">The sequence shown here is derived from an EMBL/GenBank/DDBJ whole genome shotgun (WGS) entry which is preliminary data.</text>
</comment>
<evidence type="ECO:0000313" key="4">
    <source>
        <dbReference type="EMBL" id="MCW0482690.1"/>
    </source>
</evidence>
<dbReference type="InterPro" id="IPR001296">
    <property type="entry name" value="Glyco_trans_1"/>
</dbReference>
<keyword evidence="5" id="KW-1185">Reference proteome</keyword>
<sequence length="427" mass="48063">MKKILIITYYWPPSGGAGVQRWLKFTKYLPGFGVQPVVLTVDPAQASYPQRDESLLHEVSPQTEVHRTPTFELYNLYLRLTGKKEIPYGGFANEGKETFLQRLAKMVRGNFFIPDPRKGWNRYAFRKAAELIRKHGIDTVVTTSPPHSTQLIGLRLKRKLGVRWVADMRDPWTDIYYYRQLYHSALARKIDRNLELKVLQQADQLVVVSNDVKRIFSEKGGAAVQQKIQVIPNGYDEEDFEQEAPGGTDKFVITYTGTIAASYRLDGFLAALASLPAKLQEKTVLRFVGKIPPLILEQVRQAVPHVEIDLTGYVDHRKSVAYLLQASVQLLIIPQVKNNLGIVPGKFFEYLASGKPVLALGPKGSDLAKLIGETGCGALFEYDDSDAIAHFLREGLDGKLTGGKRETARHYSRKALTQRMSELMNSK</sequence>
<keyword evidence="1" id="KW-0808">Transferase</keyword>
<gene>
    <name evidence="4" type="ORF">N2K84_08125</name>
</gene>
<reference evidence="4" key="1">
    <citation type="submission" date="2022-10" db="EMBL/GenBank/DDBJ databases">
        <title>Gaoshiqiia sediminis gen. nov., sp. nov., isolated from coastal sediment.</title>
        <authorList>
            <person name="Yu W.X."/>
            <person name="Mu D.S."/>
            <person name="Du J.Z."/>
            <person name="Liang Y.Q."/>
        </authorList>
    </citation>
    <scope>NUCLEOTIDE SEQUENCE</scope>
    <source>
        <strain evidence="4">A06</strain>
    </source>
</reference>
<protein>
    <submittedName>
        <fullName evidence="4">Glycosyltransferase family 4 protein</fullName>
    </submittedName>
</protein>
<dbReference type="Pfam" id="PF00534">
    <property type="entry name" value="Glycos_transf_1"/>
    <property type="match status" value="1"/>
</dbReference>
<dbReference type="EMBL" id="JAPAAF010000008">
    <property type="protein sequence ID" value="MCW0482690.1"/>
    <property type="molecule type" value="Genomic_DNA"/>
</dbReference>
<organism evidence="4 5">
    <name type="scientific">Gaoshiqia sediminis</name>
    <dbReference type="NCBI Taxonomy" id="2986998"/>
    <lineage>
        <taxon>Bacteria</taxon>
        <taxon>Pseudomonadati</taxon>
        <taxon>Bacteroidota</taxon>
        <taxon>Bacteroidia</taxon>
        <taxon>Marinilabiliales</taxon>
        <taxon>Prolixibacteraceae</taxon>
        <taxon>Gaoshiqia</taxon>
    </lineage>
</organism>
<dbReference type="SUPFAM" id="SSF53756">
    <property type="entry name" value="UDP-Glycosyltransferase/glycogen phosphorylase"/>
    <property type="match status" value="1"/>
</dbReference>
<proteinExistence type="predicted"/>
<dbReference type="RefSeq" id="WP_282591295.1">
    <property type="nucleotide sequence ID" value="NZ_JAPAAF010000008.1"/>
</dbReference>
<dbReference type="InterPro" id="IPR028098">
    <property type="entry name" value="Glyco_trans_4-like_N"/>
</dbReference>
<feature type="domain" description="Glycosyl transferase family 1" evidence="2">
    <location>
        <begin position="240"/>
        <end position="413"/>
    </location>
</feature>
<evidence type="ECO:0000259" key="2">
    <source>
        <dbReference type="Pfam" id="PF00534"/>
    </source>
</evidence>
<dbReference type="PANTHER" id="PTHR46401">
    <property type="entry name" value="GLYCOSYLTRANSFERASE WBBK-RELATED"/>
    <property type="match status" value="1"/>
</dbReference>
<accession>A0AA42C9W7</accession>
<evidence type="ECO:0000256" key="1">
    <source>
        <dbReference type="ARBA" id="ARBA00022679"/>
    </source>
</evidence>
<dbReference type="GO" id="GO:0009103">
    <property type="term" value="P:lipopolysaccharide biosynthetic process"/>
    <property type="evidence" value="ECO:0007669"/>
    <property type="project" value="TreeGrafter"/>
</dbReference>
<dbReference type="Pfam" id="PF13439">
    <property type="entry name" value="Glyco_transf_4"/>
    <property type="match status" value="1"/>
</dbReference>
<dbReference type="CDD" id="cd03794">
    <property type="entry name" value="GT4_WbuB-like"/>
    <property type="match status" value="1"/>
</dbReference>